<accession>A0A6M5YWI7</accession>
<dbReference type="KEGG" id="ftj:FTUN_5907"/>
<reference evidence="3" key="1">
    <citation type="submission" date="2020-05" db="EMBL/GenBank/DDBJ databases">
        <title>Frigoriglobus tundricola gen. nov., sp. nov., a psychrotolerant cellulolytic planctomycete of the family Gemmataceae with two divergent copies of 16S rRNA gene.</title>
        <authorList>
            <person name="Kulichevskaya I.S."/>
            <person name="Ivanova A.A."/>
            <person name="Naumoff D.G."/>
            <person name="Beletsky A.V."/>
            <person name="Rijpstra W.I.C."/>
            <person name="Sinninghe Damste J.S."/>
            <person name="Mardanov A.V."/>
            <person name="Ravin N.V."/>
            <person name="Dedysh S.N."/>
        </authorList>
    </citation>
    <scope>NUCLEOTIDE SEQUENCE [LARGE SCALE GENOMIC DNA]</scope>
    <source>
        <strain evidence="3">PL17</strain>
    </source>
</reference>
<proteinExistence type="predicted"/>
<name>A0A6M5YWI7_9BACT</name>
<evidence type="ECO:0000313" key="2">
    <source>
        <dbReference type="EMBL" id="QJW98319.1"/>
    </source>
</evidence>
<dbReference type="EMBL" id="CP053452">
    <property type="protein sequence ID" value="QJW98319.1"/>
    <property type="molecule type" value="Genomic_DNA"/>
</dbReference>
<dbReference type="AlphaFoldDB" id="A0A6M5YWI7"/>
<gene>
    <name evidence="2" type="ORF">FTUN_5907</name>
</gene>
<dbReference type="Proteomes" id="UP000503447">
    <property type="component" value="Chromosome"/>
</dbReference>
<protein>
    <submittedName>
        <fullName evidence="2">Uncharacterized protein</fullName>
    </submittedName>
</protein>
<feature type="region of interest" description="Disordered" evidence="1">
    <location>
        <begin position="65"/>
        <end position="91"/>
    </location>
</feature>
<dbReference type="RefSeq" id="WP_171473533.1">
    <property type="nucleotide sequence ID" value="NZ_CP053452.2"/>
</dbReference>
<organism evidence="2 3">
    <name type="scientific">Frigoriglobus tundricola</name>
    <dbReference type="NCBI Taxonomy" id="2774151"/>
    <lineage>
        <taxon>Bacteria</taxon>
        <taxon>Pseudomonadati</taxon>
        <taxon>Planctomycetota</taxon>
        <taxon>Planctomycetia</taxon>
        <taxon>Gemmatales</taxon>
        <taxon>Gemmataceae</taxon>
        <taxon>Frigoriglobus</taxon>
    </lineage>
</organism>
<keyword evidence="3" id="KW-1185">Reference proteome</keyword>
<sequence>MKAVVHIGLSVAILLAPTLCCCKVRGLGTAAHAAPAPGQTTGQSGRSAPVHAPVESCCLKAKTSCCHESNDSPDPEQATAPKPAKPGTPVSCPCCGERPDAAQTESQPTVAAPELTGELFAFSVAALAAGSSEHTGRFHGLFPPERAGVDARSAALFERHVMHC</sequence>
<feature type="compositionally biased region" description="Low complexity" evidence="1">
    <location>
        <begin position="78"/>
        <end position="89"/>
    </location>
</feature>
<evidence type="ECO:0000313" key="3">
    <source>
        <dbReference type="Proteomes" id="UP000503447"/>
    </source>
</evidence>
<evidence type="ECO:0000256" key="1">
    <source>
        <dbReference type="SAM" id="MobiDB-lite"/>
    </source>
</evidence>